<dbReference type="AlphaFoldDB" id="A0A6A6VLF6"/>
<dbReference type="EMBL" id="MU006563">
    <property type="protein sequence ID" value="KAF2750983.1"/>
    <property type="molecule type" value="Genomic_DNA"/>
</dbReference>
<gene>
    <name evidence="3" type="ORF">M011DRAFT_189523</name>
</gene>
<organism evidence="3 4">
    <name type="scientific">Sporormia fimetaria CBS 119925</name>
    <dbReference type="NCBI Taxonomy" id="1340428"/>
    <lineage>
        <taxon>Eukaryota</taxon>
        <taxon>Fungi</taxon>
        <taxon>Dikarya</taxon>
        <taxon>Ascomycota</taxon>
        <taxon>Pezizomycotina</taxon>
        <taxon>Dothideomycetes</taxon>
        <taxon>Pleosporomycetidae</taxon>
        <taxon>Pleosporales</taxon>
        <taxon>Sporormiaceae</taxon>
        <taxon>Sporormia</taxon>
    </lineage>
</organism>
<dbReference type="OrthoDB" id="3687641at2759"/>
<evidence type="ECO:0000313" key="3">
    <source>
        <dbReference type="EMBL" id="KAF2750983.1"/>
    </source>
</evidence>
<dbReference type="Pfam" id="PF11807">
    <property type="entry name" value="UstYa"/>
    <property type="match status" value="1"/>
</dbReference>
<evidence type="ECO:0000256" key="1">
    <source>
        <dbReference type="ARBA" id="ARBA00035112"/>
    </source>
</evidence>
<reference evidence="3" key="1">
    <citation type="journal article" date="2020" name="Stud. Mycol.">
        <title>101 Dothideomycetes genomes: a test case for predicting lifestyles and emergence of pathogens.</title>
        <authorList>
            <person name="Haridas S."/>
            <person name="Albert R."/>
            <person name="Binder M."/>
            <person name="Bloem J."/>
            <person name="Labutti K."/>
            <person name="Salamov A."/>
            <person name="Andreopoulos B."/>
            <person name="Baker S."/>
            <person name="Barry K."/>
            <person name="Bills G."/>
            <person name="Bluhm B."/>
            <person name="Cannon C."/>
            <person name="Castanera R."/>
            <person name="Culley D."/>
            <person name="Daum C."/>
            <person name="Ezra D."/>
            <person name="Gonzalez J."/>
            <person name="Henrissat B."/>
            <person name="Kuo A."/>
            <person name="Liang C."/>
            <person name="Lipzen A."/>
            <person name="Lutzoni F."/>
            <person name="Magnuson J."/>
            <person name="Mondo S."/>
            <person name="Nolan M."/>
            <person name="Ohm R."/>
            <person name="Pangilinan J."/>
            <person name="Park H.-J."/>
            <person name="Ramirez L."/>
            <person name="Alfaro M."/>
            <person name="Sun H."/>
            <person name="Tritt A."/>
            <person name="Yoshinaga Y."/>
            <person name="Zwiers L.-H."/>
            <person name="Turgeon B."/>
            <person name="Goodwin S."/>
            <person name="Spatafora J."/>
            <person name="Crous P."/>
            <person name="Grigoriev I."/>
        </authorList>
    </citation>
    <scope>NUCLEOTIDE SEQUENCE</scope>
    <source>
        <strain evidence="3">CBS 119925</strain>
    </source>
</reference>
<dbReference type="PANTHER" id="PTHR33365">
    <property type="entry name" value="YALI0B05434P"/>
    <property type="match status" value="1"/>
</dbReference>
<dbReference type="GO" id="GO:0043386">
    <property type="term" value="P:mycotoxin biosynthetic process"/>
    <property type="evidence" value="ECO:0007669"/>
    <property type="project" value="InterPro"/>
</dbReference>
<name>A0A6A6VLF6_9PLEO</name>
<evidence type="ECO:0000313" key="4">
    <source>
        <dbReference type="Proteomes" id="UP000799440"/>
    </source>
</evidence>
<feature type="region of interest" description="Disordered" evidence="2">
    <location>
        <begin position="1"/>
        <end position="42"/>
    </location>
</feature>
<keyword evidence="4" id="KW-1185">Reference proteome</keyword>
<dbReference type="InterPro" id="IPR021765">
    <property type="entry name" value="UstYa-like"/>
</dbReference>
<sequence>MIASSPATNTSENTNAKIPPMHTERSDSGTGERSLHMSPSQRRTSFSSQLLCRCCLRNPPVRVTIYTHMRSLQLLGTSTVRLVFPGSLVCATCIIHVVPLIYTLAPAKEALEYEDTVMSMDPKHFADGNPFVGDPREELDQAWDGLLENIQISLTADEFSQVRPQLGDNRSTLVLPDGGHIVRFRVYHELHCLKWIRKWMHREHYWPDLTGYALHERRWHIEHCLEEFRMHAMCHPSLAPATFYFLDRKTSDEITADGTHVEKCVNWDSLQKWTGERRVDLNTVDRKALVEGG</sequence>
<protein>
    <submittedName>
        <fullName evidence="3">Uncharacterized protein</fullName>
    </submittedName>
</protein>
<dbReference type="PANTHER" id="PTHR33365:SF7">
    <property type="entry name" value="TAT PATHWAY SIGNAL SEQUENCE"/>
    <property type="match status" value="1"/>
</dbReference>
<proteinExistence type="inferred from homology"/>
<dbReference type="Proteomes" id="UP000799440">
    <property type="component" value="Unassembled WGS sequence"/>
</dbReference>
<comment type="similarity">
    <text evidence="1">Belongs to the ustYa family.</text>
</comment>
<evidence type="ECO:0000256" key="2">
    <source>
        <dbReference type="SAM" id="MobiDB-lite"/>
    </source>
</evidence>
<feature type="compositionally biased region" description="Polar residues" evidence="2">
    <location>
        <begin position="1"/>
        <end position="16"/>
    </location>
</feature>
<accession>A0A6A6VLF6</accession>